<dbReference type="EMBL" id="VUJU01002825">
    <property type="protein sequence ID" value="KAF0759973.1"/>
    <property type="molecule type" value="Genomic_DNA"/>
</dbReference>
<accession>A0A6G0YQX5</accession>
<evidence type="ECO:0000313" key="1">
    <source>
        <dbReference type="EMBL" id="KAF0759973.1"/>
    </source>
</evidence>
<reference evidence="1 2" key="1">
    <citation type="submission" date="2019-08" db="EMBL/GenBank/DDBJ databases">
        <title>Whole genome of Aphis craccivora.</title>
        <authorList>
            <person name="Voronova N.V."/>
            <person name="Shulinski R.S."/>
            <person name="Bandarenka Y.V."/>
            <person name="Zhorov D.G."/>
            <person name="Warner D."/>
        </authorList>
    </citation>
    <scope>NUCLEOTIDE SEQUENCE [LARGE SCALE GENOMIC DNA]</scope>
    <source>
        <strain evidence="1">180601</strain>
        <tissue evidence="1">Whole Body</tissue>
    </source>
</reference>
<keyword evidence="2" id="KW-1185">Reference proteome</keyword>
<evidence type="ECO:0000313" key="2">
    <source>
        <dbReference type="Proteomes" id="UP000478052"/>
    </source>
</evidence>
<dbReference type="GO" id="GO:0003964">
    <property type="term" value="F:RNA-directed DNA polymerase activity"/>
    <property type="evidence" value="ECO:0007669"/>
    <property type="project" value="UniProtKB-KW"/>
</dbReference>
<dbReference type="OrthoDB" id="6630564at2759"/>
<comment type="caution">
    <text evidence="1">The sequence shown here is derived from an EMBL/GenBank/DDBJ whole genome shotgun (WGS) entry which is preliminary data.</text>
</comment>
<keyword evidence="1" id="KW-0548">Nucleotidyltransferase</keyword>
<sequence>MRDWKTLDQYSASIHRYITFCVSGATQRDPVSAQERWLWRKYYKPSLLKFIVSAETVTVDDALSATRSLDRYHKDACDKCMPKGKYMKIKKPAYWWTKKIYNMREVFKRTRRKYKRGRHQPIEKHQKLQEEFKLARKQLILAIRLSKKASWKKLYEEVETDTWGPPYKLVEKKLIGRRPIPGLSTPGRVDSTIDVLFPKESVILWSPRTKNHTFPKVICAGILDLCNKILRWKAPGPKGVLDLVVKEVAINRPDIIRDVFKVCIENSVFPHSWKVAKLFLLRKGYKPLDNPSSYRLICLLSMVGKLSGDL</sequence>
<dbReference type="Proteomes" id="UP000478052">
    <property type="component" value="Unassembled WGS sequence"/>
</dbReference>
<proteinExistence type="predicted"/>
<dbReference type="AlphaFoldDB" id="A0A6G0YQX5"/>
<gene>
    <name evidence="1" type="ORF">FWK35_00009829</name>
</gene>
<protein>
    <submittedName>
        <fullName evidence="1">Reverse transcriptase domain-containing protein</fullName>
    </submittedName>
</protein>
<keyword evidence="1" id="KW-0808">Transferase</keyword>
<keyword evidence="1" id="KW-0695">RNA-directed DNA polymerase</keyword>
<organism evidence="1 2">
    <name type="scientific">Aphis craccivora</name>
    <name type="common">Cowpea aphid</name>
    <dbReference type="NCBI Taxonomy" id="307492"/>
    <lineage>
        <taxon>Eukaryota</taxon>
        <taxon>Metazoa</taxon>
        <taxon>Ecdysozoa</taxon>
        <taxon>Arthropoda</taxon>
        <taxon>Hexapoda</taxon>
        <taxon>Insecta</taxon>
        <taxon>Pterygota</taxon>
        <taxon>Neoptera</taxon>
        <taxon>Paraneoptera</taxon>
        <taxon>Hemiptera</taxon>
        <taxon>Sternorrhyncha</taxon>
        <taxon>Aphidomorpha</taxon>
        <taxon>Aphidoidea</taxon>
        <taxon>Aphididae</taxon>
        <taxon>Aphidini</taxon>
        <taxon>Aphis</taxon>
        <taxon>Aphis</taxon>
    </lineage>
</organism>
<name>A0A6G0YQX5_APHCR</name>